<dbReference type="GO" id="GO:0043565">
    <property type="term" value="F:sequence-specific DNA binding"/>
    <property type="evidence" value="ECO:0000318"/>
    <property type="project" value="GO_Central"/>
</dbReference>
<dbReference type="InterPro" id="IPR054502">
    <property type="entry name" value="bHLH-TF_ACT-like_plant"/>
</dbReference>
<keyword evidence="6" id="KW-1185">Reference proteome</keyword>
<organism evidence="5 6">
    <name type="scientific">Citrus sinensis</name>
    <name type="common">Sweet orange</name>
    <name type="synonym">Citrus aurantium var. sinensis</name>
    <dbReference type="NCBI Taxonomy" id="2711"/>
    <lineage>
        <taxon>Eukaryota</taxon>
        <taxon>Viridiplantae</taxon>
        <taxon>Streptophyta</taxon>
        <taxon>Embryophyta</taxon>
        <taxon>Tracheophyta</taxon>
        <taxon>Spermatophyta</taxon>
        <taxon>Magnoliopsida</taxon>
        <taxon>eudicotyledons</taxon>
        <taxon>Gunneridae</taxon>
        <taxon>Pentapetalae</taxon>
        <taxon>rosids</taxon>
        <taxon>malvids</taxon>
        <taxon>Sapindales</taxon>
        <taxon>Rutaceae</taxon>
        <taxon>Aurantioideae</taxon>
        <taxon>Citrus</taxon>
    </lineage>
</organism>
<evidence type="ECO:0000256" key="3">
    <source>
        <dbReference type="ARBA" id="ARBA00023242"/>
    </source>
</evidence>
<sequence length="124" mass="13664">EHKKAAALHEKLQLLRSITNSHALSKTSIIVDASNYIEELKQKGFMINLFSKKSCPGLLVSILGSAFEELALNVLEARVSCTDTFSLQAIGGKNEEQGETIDAHVVKQALLQVIRNWSESNEQV</sequence>
<dbReference type="GO" id="GO:0006355">
    <property type="term" value="P:regulation of DNA-templated transcription"/>
    <property type="evidence" value="ECO:0000318"/>
    <property type="project" value="GO_Central"/>
</dbReference>
<dbReference type="GO" id="GO:0005634">
    <property type="term" value="C:nucleus"/>
    <property type="evidence" value="ECO:0000318"/>
    <property type="project" value="GO_Central"/>
</dbReference>
<dbReference type="InterPro" id="IPR051358">
    <property type="entry name" value="TF_AMS/ICE1/BHLH6-like"/>
</dbReference>
<comment type="subcellular location">
    <subcellularLocation>
        <location evidence="1">Nucleus</location>
    </subcellularLocation>
</comment>
<dbReference type="Proteomes" id="UP000027120">
    <property type="component" value="Unassembled WGS sequence"/>
</dbReference>
<dbReference type="STRING" id="2711.A0A067DZ86"/>
<dbReference type="Pfam" id="PF22754">
    <property type="entry name" value="bHLH-TF_ACT-like_plant"/>
    <property type="match status" value="1"/>
</dbReference>
<feature type="domain" description="Plant bHLH transcription factor ACT-like" evidence="4">
    <location>
        <begin position="38"/>
        <end position="115"/>
    </location>
</feature>
<name>A0A067DZ86_CITSI</name>
<evidence type="ECO:0000256" key="2">
    <source>
        <dbReference type="ARBA" id="ARBA00023125"/>
    </source>
</evidence>
<reference evidence="5 6" key="1">
    <citation type="submission" date="2014-04" db="EMBL/GenBank/DDBJ databases">
        <authorList>
            <consortium name="International Citrus Genome Consortium"/>
            <person name="Gmitter F."/>
            <person name="Chen C."/>
            <person name="Farmerie W."/>
            <person name="Harkins T."/>
            <person name="Desany B."/>
            <person name="Mohiuddin M."/>
            <person name="Kodira C."/>
            <person name="Borodovsky M."/>
            <person name="Lomsadze A."/>
            <person name="Burns P."/>
            <person name="Jenkins J."/>
            <person name="Prochnik S."/>
            <person name="Shu S."/>
            <person name="Chapman J."/>
            <person name="Pitluck S."/>
            <person name="Schmutz J."/>
            <person name="Rokhsar D."/>
        </authorList>
    </citation>
    <scope>NUCLEOTIDE SEQUENCE</scope>
</reference>
<gene>
    <name evidence="5" type="ORF">CISIN_1g048653mg</name>
</gene>
<dbReference type="EMBL" id="KK785314">
    <property type="protein sequence ID" value="KDO44302.1"/>
    <property type="molecule type" value="Genomic_DNA"/>
</dbReference>
<proteinExistence type="predicted"/>
<accession>A0A067DZ86</accession>
<evidence type="ECO:0000256" key="1">
    <source>
        <dbReference type="ARBA" id="ARBA00004123"/>
    </source>
</evidence>
<dbReference type="AlphaFoldDB" id="A0A067DZ86"/>
<evidence type="ECO:0000313" key="6">
    <source>
        <dbReference type="Proteomes" id="UP000027120"/>
    </source>
</evidence>
<keyword evidence="3" id="KW-0539">Nucleus</keyword>
<dbReference type="GO" id="GO:0003700">
    <property type="term" value="F:DNA-binding transcription factor activity"/>
    <property type="evidence" value="ECO:0000318"/>
    <property type="project" value="GO_Central"/>
</dbReference>
<keyword evidence="2" id="KW-0238">DNA-binding</keyword>
<dbReference type="PANTHER" id="PTHR31945">
    <property type="entry name" value="TRANSCRIPTION FACTOR SCREAM2-RELATED"/>
    <property type="match status" value="1"/>
</dbReference>
<feature type="non-terminal residue" evidence="5">
    <location>
        <position position="1"/>
    </location>
</feature>
<dbReference type="PANTHER" id="PTHR31945:SF5">
    <property type="entry name" value="TRANSCRIPTION FACTOR SCREAM-LIKE PROTEIN"/>
    <property type="match status" value="1"/>
</dbReference>
<evidence type="ECO:0000313" key="5">
    <source>
        <dbReference type="EMBL" id="KDO44302.1"/>
    </source>
</evidence>
<evidence type="ECO:0000259" key="4">
    <source>
        <dbReference type="Pfam" id="PF22754"/>
    </source>
</evidence>
<protein>
    <recommendedName>
        <fullName evidence="4">Plant bHLH transcription factor ACT-like domain-containing protein</fullName>
    </recommendedName>
</protein>